<dbReference type="EMBL" id="BAAAHU010000142">
    <property type="protein sequence ID" value="GAA1017633.1"/>
    <property type="molecule type" value="Genomic_DNA"/>
</dbReference>
<comment type="caution">
    <text evidence="1">The sequence shown here is derived from an EMBL/GenBank/DDBJ whole genome shotgun (WGS) entry which is preliminary data.</text>
</comment>
<name>A0ABN1T709_9ACTN</name>
<sequence>MTANAILSALARLADPAAVPVMVDTLGAAVHYERRSVIRSALEALRVFGSAAAGARDTIRSLTTTTDPHVQPAAVAALWAIDGDLAEVMPFLLGFLDDEITFRVCNATDVLGEIGPPASAALPCLRGLLAHSYEWVRVHCAAALWEIGGEAEASAVLDALLEAMVRNSATANHVVACLDRMGPLAAPALPLLREQLALPQRGGRFESIESDEELQRIGRALIARLSSPTP</sequence>
<keyword evidence="2" id="KW-1185">Reference proteome</keyword>
<dbReference type="Proteomes" id="UP001501072">
    <property type="component" value="Unassembled WGS sequence"/>
</dbReference>
<proteinExistence type="predicted"/>
<reference evidence="1 2" key="1">
    <citation type="journal article" date="2019" name="Int. J. Syst. Evol. Microbiol.">
        <title>The Global Catalogue of Microorganisms (GCM) 10K type strain sequencing project: providing services to taxonomists for standard genome sequencing and annotation.</title>
        <authorList>
            <consortium name="The Broad Institute Genomics Platform"/>
            <consortium name="The Broad Institute Genome Sequencing Center for Infectious Disease"/>
            <person name="Wu L."/>
            <person name="Ma J."/>
        </authorList>
    </citation>
    <scope>NUCLEOTIDE SEQUENCE [LARGE SCALE GENOMIC DNA]</scope>
    <source>
        <strain evidence="1 2">JCM 11269</strain>
    </source>
</reference>
<evidence type="ECO:0000313" key="2">
    <source>
        <dbReference type="Proteomes" id="UP001501072"/>
    </source>
</evidence>
<dbReference type="SUPFAM" id="SSF48371">
    <property type="entry name" value="ARM repeat"/>
    <property type="match status" value="1"/>
</dbReference>
<dbReference type="InterPro" id="IPR011989">
    <property type="entry name" value="ARM-like"/>
</dbReference>
<organism evidence="1 2">
    <name type="scientific">Streptomyces thermogriseus</name>
    <dbReference type="NCBI Taxonomy" id="75292"/>
    <lineage>
        <taxon>Bacteria</taxon>
        <taxon>Bacillati</taxon>
        <taxon>Actinomycetota</taxon>
        <taxon>Actinomycetes</taxon>
        <taxon>Kitasatosporales</taxon>
        <taxon>Streptomycetaceae</taxon>
        <taxon>Streptomyces</taxon>
    </lineage>
</organism>
<evidence type="ECO:0008006" key="3">
    <source>
        <dbReference type="Google" id="ProtNLM"/>
    </source>
</evidence>
<gene>
    <name evidence="1" type="ORF">GCM10009564_55410</name>
</gene>
<dbReference type="InterPro" id="IPR016024">
    <property type="entry name" value="ARM-type_fold"/>
</dbReference>
<accession>A0ABN1T709</accession>
<protein>
    <recommendedName>
        <fullName evidence="3">HEAT repeat domain-containing protein</fullName>
    </recommendedName>
</protein>
<evidence type="ECO:0000313" key="1">
    <source>
        <dbReference type="EMBL" id="GAA1017633.1"/>
    </source>
</evidence>
<dbReference type="Gene3D" id="1.25.10.10">
    <property type="entry name" value="Leucine-rich Repeat Variant"/>
    <property type="match status" value="1"/>
</dbReference>